<gene>
    <name evidence="2" type="ORF">Nepgr_029710</name>
</gene>
<evidence type="ECO:0000313" key="2">
    <source>
        <dbReference type="EMBL" id="GMH27867.1"/>
    </source>
</evidence>
<evidence type="ECO:0000256" key="1">
    <source>
        <dbReference type="SAM" id="MobiDB-lite"/>
    </source>
</evidence>
<dbReference type="AlphaFoldDB" id="A0AAD3Y390"/>
<comment type="caution">
    <text evidence="2">The sequence shown here is derived from an EMBL/GenBank/DDBJ whole genome shotgun (WGS) entry which is preliminary data.</text>
</comment>
<evidence type="ECO:0000313" key="3">
    <source>
        <dbReference type="Proteomes" id="UP001279734"/>
    </source>
</evidence>
<proteinExistence type="predicted"/>
<dbReference type="Proteomes" id="UP001279734">
    <property type="component" value="Unassembled WGS sequence"/>
</dbReference>
<protein>
    <submittedName>
        <fullName evidence="2">Uncharacterized protein</fullName>
    </submittedName>
</protein>
<reference evidence="2" key="1">
    <citation type="submission" date="2023-05" db="EMBL/GenBank/DDBJ databases">
        <title>Nepenthes gracilis genome sequencing.</title>
        <authorList>
            <person name="Fukushima K."/>
        </authorList>
    </citation>
    <scope>NUCLEOTIDE SEQUENCE</scope>
    <source>
        <strain evidence="2">SING2019-196</strain>
    </source>
</reference>
<accession>A0AAD3Y390</accession>
<organism evidence="2 3">
    <name type="scientific">Nepenthes gracilis</name>
    <name type="common">Slender pitcher plant</name>
    <dbReference type="NCBI Taxonomy" id="150966"/>
    <lineage>
        <taxon>Eukaryota</taxon>
        <taxon>Viridiplantae</taxon>
        <taxon>Streptophyta</taxon>
        <taxon>Embryophyta</taxon>
        <taxon>Tracheophyta</taxon>
        <taxon>Spermatophyta</taxon>
        <taxon>Magnoliopsida</taxon>
        <taxon>eudicotyledons</taxon>
        <taxon>Gunneridae</taxon>
        <taxon>Pentapetalae</taxon>
        <taxon>Caryophyllales</taxon>
        <taxon>Nepenthaceae</taxon>
        <taxon>Nepenthes</taxon>
    </lineage>
</organism>
<feature type="region of interest" description="Disordered" evidence="1">
    <location>
        <begin position="56"/>
        <end position="95"/>
    </location>
</feature>
<dbReference type="EMBL" id="BSYO01000033">
    <property type="protein sequence ID" value="GMH27867.1"/>
    <property type="molecule type" value="Genomic_DNA"/>
</dbReference>
<name>A0AAD3Y390_NEPGR</name>
<sequence length="149" mass="16451">MPEAEVQVKYQGDVEAIPKLCVEVKHDVVLPSKIFLSKCFAIEEESVVEVEVEVELPSKQSRRGHNSALCHSQSVSRPMGRNLKSRGTPVPPSMDRMIEVQQNGPRYSSDLGQSDLVMRSKVPGESMPYLNQPELGSITEGVCIEAPCK</sequence>
<keyword evidence="3" id="KW-1185">Reference proteome</keyword>